<dbReference type="InterPro" id="IPR018534">
    <property type="entry name" value="Tet_reg_excision_RteC"/>
</dbReference>
<evidence type="ECO:0008006" key="3">
    <source>
        <dbReference type="Google" id="ProtNLM"/>
    </source>
</evidence>
<organism evidence="1 2">
    <name type="scientific">Pedobacter planticolens</name>
    <dbReference type="NCBI Taxonomy" id="2679964"/>
    <lineage>
        <taxon>Bacteria</taxon>
        <taxon>Pseudomonadati</taxon>
        <taxon>Bacteroidota</taxon>
        <taxon>Sphingobacteriia</taxon>
        <taxon>Sphingobacteriales</taxon>
        <taxon>Sphingobacteriaceae</taxon>
        <taxon>Pedobacter</taxon>
    </lineage>
</organism>
<dbReference type="Pfam" id="PF09357">
    <property type="entry name" value="RteC"/>
    <property type="match status" value="1"/>
</dbReference>
<dbReference type="Proteomes" id="UP000601055">
    <property type="component" value="Unassembled WGS sequence"/>
</dbReference>
<sequence>MNKKCDALLSKLQGELTKVENGQFSVLEILRSSLFLIQRALDELRTVVVKGFSSEQEEIDFFKVIKPKCYSQLIYVTERYGFENGKPVLVSEYSAYCKEQLNYFSLFFRQHEFLYQYYRLGAQEMDSVYFVRGADVGGVMGLGVPELDPAFATAGDYLFSTFMAYEKMQAFILAELQAPVALVGSDLMSKKGRKLRWTGEVTNLIELLYGLFETKQFNEGDVDISDMVDVFEQAFEVNLSNFYRRFTTIKRRKSISKTRFLDELRDTVAKRIDDADAYVPAWAK</sequence>
<reference evidence="1" key="1">
    <citation type="submission" date="2019-11" db="EMBL/GenBank/DDBJ databases">
        <title>Description of Pedobacter sp. LMG 31464T.</title>
        <authorList>
            <person name="Carlier A."/>
            <person name="Qi S."/>
            <person name="Vandamme P."/>
        </authorList>
    </citation>
    <scope>NUCLEOTIDE SEQUENCE</scope>
    <source>
        <strain evidence="1">LMG 31464</strain>
    </source>
</reference>
<protein>
    <recommendedName>
        <fullName evidence="3">RteC protein</fullName>
    </recommendedName>
</protein>
<name>A0A923ISU9_9SPHI</name>
<keyword evidence="2" id="KW-1185">Reference proteome</keyword>
<dbReference type="RefSeq" id="WP_182920659.1">
    <property type="nucleotide sequence ID" value="NZ_WNXD01000001.1"/>
</dbReference>
<gene>
    <name evidence="1" type="ORF">GM921_00530</name>
</gene>
<proteinExistence type="predicted"/>
<evidence type="ECO:0000313" key="1">
    <source>
        <dbReference type="EMBL" id="MBB2143955.1"/>
    </source>
</evidence>
<comment type="caution">
    <text evidence="1">The sequence shown here is derived from an EMBL/GenBank/DDBJ whole genome shotgun (WGS) entry which is preliminary data.</text>
</comment>
<dbReference type="EMBL" id="WNXD01000001">
    <property type="protein sequence ID" value="MBB2143955.1"/>
    <property type="molecule type" value="Genomic_DNA"/>
</dbReference>
<accession>A0A923ISU9</accession>
<evidence type="ECO:0000313" key="2">
    <source>
        <dbReference type="Proteomes" id="UP000601055"/>
    </source>
</evidence>
<dbReference type="AlphaFoldDB" id="A0A923ISU9"/>